<organism evidence="6 7">
    <name type="scientific">Phrynosoma platyrhinos</name>
    <name type="common">Desert horned lizard</name>
    <dbReference type="NCBI Taxonomy" id="52577"/>
    <lineage>
        <taxon>Eukaryota</taxon>
        <taxon>Metazoa</taxon>
        <taxon>Chordata</taxon>
        <taxon>Craniata</taxon>
        <taxon>Vertebrata</taxon>
        <taxon>Euteleostomi</taxon>
        <taxon>Lepidosauria</taxon>
        <taxon>Squamata</taxon>
        <taxon>Bifurcata</taxon>
        <taxon>Unidentata</taxon>
        <taxon>Episquamata</taxon>
        <taxon>Toxicofera</taxon>
        <taxon>Iguania</taxon>
        <taxon>Phrynosomatidae</taxon>
        <taxon>Phrynosomatinae</taxon>
        <taxon>Phrynosoma</taxon>
    </lineage>
</organism>
<dbReference type="InterPro" id="IPR009852">
    <property type="entry name" value="CENPJ_C_dom"/>
</dbReference>
<evidence type="ECO:0000256" key="2">
    <source>
        <dbReference type="SAM" id="Coils"/>
    </source>
</evidence>
<evidence type="ECO:0000256" key="3">
    <source>
        <dbReference type="SAM" id="MobiDB-lite"/>
    </source>
</evidence>
<feature type="region of interest" description="Disordered" evidence="3">
    <location>
        <begin position="516"/>
        <end position="582"/>
    </location>
</feature>
<accession>A0ABQ7SYV9</accession>
<feature type="region of interest" description="Disordered" evidence="3">
    <location>
        <begin position="174"/>
        <end position="217"/>
    </location>
</feature>
<proteinExistence type="inferred from homology"/>
<dbReference type="EMBL" id="JAIPUX010003289">
    <property type="protein sequence ID" value="KAH0622444.1"/>
    <property type="molecule type" value="Genomic_DNA"/>
</dbReference>
<comment type="caution">
    <text evidence="6">The sequence shown here is derived from an EMBL/GenBank/DDBJ whole genome shotgun (WGS) entry which is preliminary data.</text>
</comment>
<keyword evidence="7" id="KW-1185">Reference proteome</keyword>
<feature type="non-terminal residue" evidence="6">
    <location>
        <position position="1"/>
    </location>
</feature>
<dbReference type="PANTHER" id="PTHR10331:SF25">
    <property type="entry name" value="T-COMPLEX PROTEIN 10A-RELATED"/>
    <property type="match status" value="1"/>
</dbReference>
<dbReference type="InterPro" id="IPR026581">
    <property type="entry name" value="TCP10L/CENPJ"/>
</dbReference>
<feature type="compositionally biased region" description="Low complexity" evidence="3">
    <location>
        <begin position="531"/>
        <end position="543"/>
    </location>
</feature>
<gene>
    <name evidence="6" type="ORF">JD844_024769</name>
</gene>
<feature type="compositionally biased region" description="Acidic residues" evidence="3">
    <location>
        <begin position="264"/>
        <end position="273"/>
    </location>
</feature>
<protein>
    <recommendedName>
        <fullName evidence="8">Centromere protein J</fullName>
    </recommendedName>
</protein>
<keyword evidence="2" id="KW-0175">Coiled coil</keyword>
<dbReference type="PANTHER" id="PTHR10331">
    <property type="entry name" value="T COMPLEX PROTEIN 10"/>
    <property type="match status" value="1"/>
</dbReference>
<name>A0ABQ7SYV9_PHRPL</name>
<sequence>AWEIHSIKSCCCERELVMFNFCRSEFHFQSPGDQEKLMMHQQEHLQRLASEQQKIITFYNPGTAENDSHEKYLFCFFIEESWLENLTSITEEKEEQEIDENRSLSSFELRMNTKTHNDRSIQPGTGVRQTKESDQEQLKINIQRTEQQQQISNETKVTAEKSFLKCGQGTAKLEKNRENLGKKPTRPLGRVSFDRQNNFSSSSQGDTEKLSGKHSQLKRQLSSPTVLFLGDKNTNCVISKYDIKTQLNNLDYGSEGRKGSSDTGSDDGEEAEDEKEFCILSQINWSKCPDQCHEHISELKAQVTEETENTVYEPYHNVLQNGPIDSKVPLWFMKDIEGSVSQQVDGGAMYASPDVLELHSGEDIQTIQENQISGFQVTEELNRIRQCKTEYCFAGEESPAVQEEISPGFKKVNDQIVKVTPESDRKQIITMADSQRKHYNSAGIADTWEGKSLSNDLVYTSTESENEPKSHCSQYPIKHITHRAANTSKSIDLSDGDYATDEPSETEDYSLKSLLSKRSGGQQPTGQQKVSTITSSGSSSSESSVRDKTLFPLRKFPSHSLQVATGGREPEKGSKGTTSSYGTEFNLRHHSLTTDLVTSLFPMFKRKANLDNKRTTLEEAQKRHMSKLEECEQDIPVHRRETSLLAQMKEEQTKAMDFLRRQISQFNDFGPQKSHPAQECKRDKALKLQKEEAEAEKCAIIIKEEREAGEIQMLKQQIAGLQEKFRRNETQWHAAHDELRSQVEALTKQNLELQNELGVSEHQKKETERKYGAVDFLPRKAETPVSAAILRGASSQENLEEGPLQSSHKHLSNVHTGRKTPLDEFVPGDKMIKATRSALQRSESLKSATGDQRVKSPSKVLRSRSAMPTGRRTPHQMPSEVHSSLPQLAHHQHPRDGKNSVLSSSNLNALRDASPSLYVKGTYCSTSGSSEDTAFLNSQNNDRLYSANSSNVEIKGKDNIHCESTQKSKKPSEQVTSMTDSRRNSIFSNGRKTPAENSPVLVDTGGKIPSLKPILSRRASLYNESKEDGVVKEKIEYPDGKVKQVFMDGRRITTYPNGTKMEISSDKRTTVVTFYNGDIKKILPDQRVVYYYADAQTTRTIFPGGLEMLQFPNKQIGHLISDFTVANYKEYSEENGVKTIQFCNGQKEIHTAAFTRREYPDGTVKTIYANGQQETKCSSGHVQFKDEKRTILLDKK</sequence>
<evidence type="ECO:0008006" key="8">
    <source>
        <dbReference type="Google" id="ProtNLM"/>
    </source>
</evidence>
<feature type="compositionally biased region" description="Basic residues" evidence="3">
    <location>
        <begin position="807"/>
        <end position="818"/>
    </location>
</feature>
<evidence type="ECO:0000313" key="7">
    <source>
        <dbReference type="Proteomes" id="UP000826234"/>
    </source>
</evidence>
<feature type="compositionally biased region" description="Polar residues" evidence="3">
    <location>
        <begin position="194"/>
        <end position="205"/>
    </location>
</feature>
<dbReference type="InterPro" id="IPR058029">
    <property type="entry name" value="Tubulin-bd_CENPJ"/>
</dbReference>
<dbReference type="Proteomes" id="UP000826234">
    <property type="component" value="Unassembled WGS sequence"/>
</dbReference>
<feature type="domain" description="Centromere protein J C-terminal" evidence="4">
    <location>
        <begin position="1031"/>
        <end position="1063"/>
    </location>
</feature>
<evidence type="ECO:0000313" key="6">
    <source>
        <dbReference type="EMBL" id="KAH0622444.1"/>
    </source>
</evidence>
<feature type="region of interest" description="Disordered" evidence="3">
    <location>
        <begin position="250"/>
        <end position="273"/>
    </location>
</feature>
<feature type="compositionally biased region" description="Polar residues" evidence="3">
    <location>
        <begin position="973"/>
        <end position="991"/>
    </location>
</feature>
<dbReference type="Gene3D" id="2.60.450.20">
    <property type="match status" value="1"/>
</dbReference>
<feature type="compositionally biased region" description="Polar residues" evidence="3">
    <location>
        <begin position="837"/>
        <end position="850"/>
    </location>
</feature>
<evidence type="ECO:0000259" key="5">
    <source>
        <dbReference type="Pfam" id="PF25779"/>
    </source>
</evidence>
<feature type="region of interest" description="Disordered" evidence="3">
    <location>
        <begin position="796"/>
        <end position="903"/>
    </location>
</feature>
<feature type="coiled-coil region" evidence="2">
    <location>
        <begin position="704"/>
        <end position="770"/>
    </location>
</feature>
<feature type="region of interest" description="Disordered" evidence="3">
    <location>
        <begin position="963"/>
        <end position="1004"/>
    </location>
</feature>
<comment type="similarity">
    <text evidence="1">Belongs to the TCP10 family.</text>
</comment>
<feature type="compositionally biased region" description="Basic and acidic residues" evidence="3">
    <location>
        <begin position="963"/>
        <end position="972"/>
    </location>
</feature>
<feature type="domain" description="CENPJ tubulin-binding region" evidence="5">
    <location>
        <begin position="116"/>
        <end position="175"/>
    </location>
</feature>
<feature type="compositionally biased region" description="Polar residues" evidence="3">
    <location>
        <begin position="519"/>
        <end position="530"/>
    </location>
</feature>
<feature type="region of interest" description="Disordered" evidence="3">
    <location>
        <begin position="116"/>
        <end position="135"/>
    </location>
</feature>
<reference evidence="6 7" key="1">
    <citation type="journal article" date="2022" name="Gigascience">
        <title>A chromosome-level genome assembly and annotation of the desert horned lizard, Phrynosoma platyrhinos, provides insight into chromosomal rearrangements among reptiles.</title>
        <authorList>
            <person name="Koochekian N."/>
            <person name="Ascanio A."/>
            <person name="Farleigh K."/>
            <person name="Card D.C."/>
            <person name="Schield D.R."/>
            <person name="Castoe T.A."/>
            <person name="Jezkova T."/>
        </authorList>
    </citation>
    <scope>NUCLEOTIDE SEQUENCE [LARGE SCALE GENOMIC DNA]</scope>
    <source>
        <strain evidence="6">NK-2021</strain>
    </source>
</reference>
<dbReference type="Pfam" id="PF25779">
    <property type="entry name" value="Tubulin-bind_CPAP"/>
    <property type="match status" value="1"/>
</dbReference>
<dbReference type="InterPro" id="IPR047002">
    <property type="entry name" value="Tcp10_C_sf"/>
</dbReference>
<evidence type="ECO:0000256" key="1">
    <source>
        <dbReference type="ARBA" id="ARBA00005627"/>
    </source>
</evidence>
<dbReference type="Pfam" id="PF07202">
    <property type="entry name" value="Tcp10_C"/>
    <property type="match status" value="1"/>
</dbReference>
<evidence type="ECO:0000259" key="4">
    <source>
        <dbReference type="Pfam" id="PF07202"/>
    </source>
</evidence>